<dbReference type="RefSeq" id="XP_013273055.1">
    <property type="nucleotide sequence ID" value="XM_013417601.1"/>
</dbReference>
<dbReference type="PANTHER" id="PTHR47843">
    <property type="entry name" value="BTB DOMAIN-CONTAINING PROTEIN-RELATED"/>
    <property type="match status" value="1"/>
</dbReference>
<dbReference type="VEuPathDB" id="FungiDB:Z518_03893"/>
<evidence type="ECO:0000259" key="1">
    <source>
        <dbReference type="PROSITE" id="PS50097"/>
    </source>
</evidence>
<proteinExistence type="predicted"/>
<dbReference type="Gene3D" id="3.30.710.10">
    <property type="entry name" value="Potassium Channel Kv1.1, Chain A"/>
    <property type="match status" value="1"/>
</dbReference>
<organism evidence="2 3">
    <name type="scientific">Rhinocladiella mackenziei CBS 650.93</name>
    <dbReference type="NCBI Taxonomy" id="1442369"/>
    <lineage>
        <taxon>Eukaryota</taxon>
        <taxon>Fungi</taxon>
        <taxon>Dikarya</taxon>
        <taxon>Ascomycota</taxon>
        <taxon>Pezizomycotina</taxon>
        <taxon>Eurotiomycetes</taxon>
        <taxon>Chaetothyriomycetidae</taxon>
        <taxon>Chaetothyriales</taxon>
        <taxon>Herpotrichiellaceae</taxon>
        <taxon>Rhinocladiella</taxon>
    </lineage>
</organism>
<sequence>MSKLSVQALLSAIRSLHKSTEYSDLAIFCGDDKFTVHKAIICPRSRYFATSCKWGKSVDDSKRELTLDDDDPRLVKLMIDYFYQLDYDDAPPTVQKAGDEERMINGRREPESPVAKTIEFFESLTPADAIADPEPPADSYVYPTPEITVGTENIDEPMTAVEDEGVDLETTELSTNARMYALADKYEIDDLRELAREKFANAAARDWKSKAFAYAAGLVCKTTPSKGDVGLRKVVIDTIDAHQELLNYEEFQELLDSGNGLAWELLKLICRQ</sequence>
<dbReference type="PROSITE" id="PS50097">
    <property type="entry name" value="BTB"/>
    <property type="match status" value="1"/>
</dbReference>
<dbReference type="Proteomes" id="UP000053617">
    <property type="component" value="Unassembled WGS sequence"/>
</dbReference>
<dbReference type="GeneID" id="25291964"/>
<dbReference type="InterPro" id="IPR000210">
    <property type="entry name" value="BTB/POZ_dom"/>
</dbReference>
<protein>
    <submittedName>
        <fullName evidence="2">Rhinocladiella mackenziei CBS 650.93 unplaced genomic scaffold supercont1.3, whole genome shotgun sequence</fullName>
    </submittedName>
</protein>
<dbReference type="EMBL" id="KN847477">
    <property type="protein sequence ID" value="KIX05919.1"/>
    <property type="molecule type" value="Genomic_DNA"/>
</dbReference>
<gene>
    <name evidence="2" type="ORF">Z518_03893</name>
</gene>
<evidence type="ECO:0000313" key="2">
    <source>
        <dbReference type="EMBL" id="KIX05919.1"/>
    </source>
</evidence>
<dbReference type="Pfam" id="PF00651">
    <property type="entry name" value="BTB"/>
    <property type="match status" value="1"/>
</dbReference>
<accession>A0A0D2IJN3</accession>
<dbReference type="InterPro" id="IPR011333">
    <property type="entry name" value="SKP1/BTB/POZ_sf"/>
</dbReference>
<feature type="domain" description="BTB" evidence="1">
    <location>
        <begin position="23"/>
        <end position="83"/>
    </location>
</feature>
<dbReference type="AlphaFoldDB" id="A0A0D2IJN3"/>
<keyword evidence="3" id="KW-1185">Reference proteome</keyword>
<dbReference type="PANTHER" id="PTHR47843:SF5">
    <property type="entry name" value="BTB_POZ DOMAIN PROTEIN"/>
    <property type="match status" value="1"/>
</dbReference>
<name>A0A0D2IJN3_9EURO</name>
<evidence type="ECO:0000313" key="3">
    <source>
        <dbReference type="Proteomes" id="UP000053617"/>
    </source>
</evidence>
<reference evidence="2 3" key="1">
    <citation type="submission" date="2015-01" db="EMBL/GenBank/DDBJ databases">
        <title>The Genome Sequence of Rhinocladiella mackenzie CBS 650.93.</title>
        <authorList>
            <consortium name="The Broad Institute Genomics Platform"/>
            <person name="Cuomo C."/>
            <person name="de Hoog S."/>
            <person name="Gorbushina A."/>
            <person name="Stielow B."/>
            <person name="Teixiera M."/>
            <person name="Abouelleil A."/>
            <person name="Chapman S.B."/>
            <person name="Priest M."/>
            <person name="Young S.K."/>
            <person name="Wortman J."/>
            <person name="Nusbaum C."/>
            <person name="Birren B."/>
        </authorList>
    </citation>
    <scope>NUCLEOTIDE SEQUENCE [LARGE SCALE GENOMIC DNA]</scope>
    <source>
        <strain evidence="2 3">CBS 650.93</strain>
    </source>
</reference>
<dbReference type="HOGENOM" id="CLU_057752_5_2_1"/>
<dbReference type="OrthoDB" id="6359816at2759"/>
<dbReference type="SUPFAM" id="SSF54695">
    <property type="entry name" value="POZ domain"/>
    <property type="match status" value="1"/>
</dbReference>